<feature type="signal peptide" evidence="1">
    <location>
        <begin position="1"/>
        <end position="20"/>
    </location>
</feature>
<accession>A0A9N9IFC9</accession>
<comment type="caution">
    <text evidence="2">The sequence shown here is derived from an EMBL/GenBank/DDBJ whole genome shotgun (WGS) entry which is preliminary data.</text>
</comment>
<reference evidence="2" key="1">
    <citation type="submission" date="2021-06" db="EMBL/GenBank/DDBJ databases">
        <authorList>
            <person name="Kallberg Y."/>
            <person name="Tangrot J."/>
            <person name="Rosling A."/>
        </authorList>
    </citation>
    <scope>NUCLEOTIDE SEQUENCE</scope>
    <source>
        <strain evidence="2">UK204</strain>
    </source>
</reference>
<gene>
    <name evidence="2" type="ORF">FCALED_LOCUS15131</name>
</gene>
<dbReference type="AlphaFoldDB" id="A0A9N9IFC9"/>
<keyword evidence="3" id="KW-1185">Reference proteome</keyword>
<keyword evidence="1" id="KW-0732">Signal</keyword>
<feature type="chain" id="PRO_5040139053" evidence="1">
    <location>
        <begin position="21"/>
        <end position="58"/>
    </location>
</feature>
<sequence>MKLLLHILIFVLIALSSANSLDTKNEDACARIAIEYQKSNKDPEFSANYSDVKACLES</sequence>
<dbReference type="EMBL" id="CAJVPQ010012836">
    <property type="protein sequence ID" value="CAG8733355.1"/>
    <property type="molecule type" value="Genomic_DNA"/>
</dbReference>
<feature type="non-terminal residue" evidence="2">
    <location>
        <position position="58"/>
    </location>
</feature>
<dbReference type="Proteomes" id="UP000789570">
    <property type="component" value="Unassembled WGS sequence"/>
</dbReference>
<evidence type="ECO:0000313" key="3">
    <source>
        <dbReference type="Proteomes" id="UP000789570"/>
    </source>
</evidence>
<organism evidence="2 3">
    <name type="scientific">Funneliformis caledonium</name>
    <dbReference type="NCBI Taxonomy" id="1117310"/>
    <lineage>
        <taxon>Eukaryota</taxon>
        <taxon>Fungi</taxon>
        <taxon>Fungi incertae sedis</taxon>
        <taxon>Mucoromycota</taxon>
        <taxon>Glomeromycotina</taxon>
        <taxon>Glomeromycetes</taxon>
        <taxon>Glomerales</taxon>
        <taxon>Glomeraceae</taxon>
        <taxon>Funneliformis</taxon>
    </lineage>
</organism>
<evidence type="ECO:0000313" key="2">
    <source>
        <dbReference type="EMBL" id="CAG8733355.1"/>
    </source>
</evidence>
<proteinExistence type="predicted"/>
<evidence type="ECO:0000256" key="1">
    <source>
        <dbReference type="SAM" id="SignalP"/>
    </source>
</evidence>
<name>A0A9N9IFC9_9GLOM</name>
<protein>
    <submittedName>
        <fullName evidence="2">12632_t:CDS:1</fullName>
    </submittedName>
</protein>